<evidence type="ECO:0000313" key="2">
    <source>
        <dbReference type="EMBL" id="SHO60169.1"/>
    </source>
</evidence>
<accession>A0A1M7Z5M7</accession>
<keyword evidence="3" id="KW-1185">Reference proteome</keyword>
<dbReference type="InterPro" id="IPR029055">
    <property type="entry name" value="Ntn_hydrolases_N"/>
</dbReference>
<dbReference type="PRINTS" id="PR01210">
    <property type="entry name" value="GGTRANSPTASE"/>
</dbReference>
<protein>
    <submittedName>
        <fullName evidence="2">Gamma-glutamyltranspeptidase / glutathione hydrolase</fullName>
    </submittedName>
</protein>
<dbReference type="EMBL" id="FRXN01000001">
    <property type="protein sequence ID" value="SHO60169.1"/>
    <property type="molecule type" value="Genomic_DNA"/>
</dbReference>
<evidence type="ECO:0000313" key="3">
    <source>
        <dbReference type="Proteomes" id="UP000184609"/>
    </source>
</evidence>
<dbReference type="STRING" id="1073327.SAMN04488108_0618"/>
<dbReference type="GO" id="GO:0016787">
    <property type="term" value="F:hydrolase activity"/>
    <property type="evidence" value="ECO:0007669"/>
    <property type="project" value="UniProtKB-KW"/>
</dbReference>
<dbReference type="RefSeq" id="WP_073570271.1">
    <property type="nucleotide sequence ID" value="NZ_FRXN01000001.1"/>
</dbReference>
<reference evidence="3" key="1">
    <citation type="submission" date="2016-12" db="EMBL/GenBank/DDBJ databases">
        <authorList>
            <person name="Varghese N."/>
            <person name="Submissions S."/>
        </authorList>
    </citation>
    <scope>NUCLEOTIDE SEQUENCE [LARGE SCALE GENOMIC DNA]</scope>
    <source>
        <strain evidence="3">DSM 25035</strain>
    </source>
</reference>
<dbReference type="InterPro" id="IPR043137">
    <property type="entry name" value="GGT_ssub_C"/>
</dbReference>
<dbReference type="InterPro" id="IPR052896">
    <property type="entry name" value="GGT-like_enzyme"/>
</dbReference>
<dbReference type="InterPro" id="IPR043138">
    <property type="entry name" value="GGT_lsub"/>
</dbReference>
<organism evidence="2 3">
    <name type="scientific">Algoriphagus zhangzhouensis</name>
    <dbReference type="NCBI Taxonomy" id="1073327"/>
    <lineage>
        <taxon>Bacteria</taxon>
        <taxon>Pseudomonadati</taxon>
        <taxon>Bacteroidota</taxon>
        <taxon>Cytophagia</taxon>
        <taxon>Cytophagales</taxon>
        <taxon>Cyclobacteriaceae</taxon>
        <taxon>Algoriphagus</taxon>
    </lineage>
</organism>
<proteinExistence type="predicted"/>
<keyword evidence="1" id="KW-0732">Signal</keyword>
<dbReference type="Pfam" id="PF01019">
    <property type="entry name" value="G_glu_transpept"/>
    <property type="match status" value="1"/>
</dbReference>
<dbReference type="OrthoDB" id="9781342at2"/>
<dbReference type="SUPFAM" id="SSF56235">
    <property type="entry name" value="N-terminal nucleophile aminohydrolases (Ntn hydrolases)"/>
    <property type="match status" value="1"/>
</dbReference>
<dbReference type="AlphaFoldDB" id="A0A1M7Z5M7"/>
<evidence type="ECO:0000256" key="1">
    <source>
        <dbReference type="SAM" id="SignalP"/>
    </source>
</evidence>
<feature type="chain" id="PRO_5012319832" evidence="1">
    <location>
        <begin position="19"/>
        <end position="622"/>
    </location>
</feature>
<dbReference type="Proteomes" id="UP000184609">
    <property type="component" value="Unassembled WGS sequence"/>
</dbReference>
<dbReference type="Gene3D" id="1.10.246.130">
    <property type="match status" value="1"/>
</dbReference>
<name>A0A1M7Z5M7_9BACT</name>
<feature type="signal peptide" evidence="1">
    <location>
        <begin position="1"/>
        <end position="18"/>
    </location>
</feature>
<keyword evidence="2" id="KW-0378">Hydrolase</keyword>
<dbReference type="PANTHER" id="PTHR43881:SF1">
    <property type="entry name" value="GAMMA-GLUTAMYLTRANSPEPTIDASE (AFU_ORTHOLOGUE AFUA_4G13580)"/>
    <property type="match status" value="1"/>
</dbReference>
<dbReference type="PANTHER" id="PTHR43881">
    <property type="entry name" value="GAMMA-GLUTAMYLTRANSPEPTIDASE (AFU_ORTHOLOGUE AFUA_4G13580)"/>
    <property type="match status" value="1"/>
</dbReference>
<dbReference type="Gene3D" id="3.60.20.40">
    <property type="match status" value="1"/>
</dbReference>
<gene>
    <name evidence="2" type="ORF">SAMN04488108_0618</name>
</gene>
<sequence length="622" mass="68360">MKKLYLIATFLISWNLYGQGLPGLGAGTTPNNKPILHGKNWVAITGKPLAATAGASIFQQGGNAVDAACAMIAATSTMWDVLSWGGETQALIYNPHTKKVIAINALGYAPTGATVEYYKSQGMDYPPQFGPLAATTPGTPGGIMTMLAEYGTMSLEQILKPSMDLAKGYPLEAQTANAMEAQKARIKQWPYSKKIFLPHLGEEREAPEVGEIFVQDDLYETLSKMVQAEKEALAAGKSRKEAIYAAYDRFYKGDIAKEIVRGTREQGGLFTESDLANWKVKIEEPLHVNYKGIDVYKLQEWTQGPALLQSLNILENFDLKSMGYNSANYINTVYQAMSLAFADRDFYYGDPAYVDSPMEGLLSKDYAKDRAKLIGDINDPKIGPGDPYPYQNGTNPYSDILKKNQQGIAALNPEDFNQELDPKFIQDFQSGTTSVETADAEGWVVSVTPSGGWIPAVVAGNTGVGLSQRMQSFVLDENLNPYNLPEPGKRPRVTLTPSLAMKDGKPFLAFAVQGGDSQDQNLLQLFLNVVEFGMDIQEATEAANFNSYQMQSSFGDHEIRPGAIVLREDTPSWITKELAGRGYKIELWNKTSGPLNAIWFDWKHGSFWGGSSDYGDDYGIAW</sequence>